<feature type="compositionally biased region" description="Low complexity" evidence="1">
    <location>
        <begin position="976"/>
        <end position="987"/>
    </location>
</feature>
<reference evidence="3" key="1">
    <citation type="journal article" date="2020" name="Stud. Mycol.">
        <title>101 Dothideomycetes genomes: a test case for predicting lifestyles and emergence of pathogens.</title>
        <authorList>
            <person name="Haridas S."/>
            <person name="Albert R."/>
            <person name="Binder M."/>
            <person name="Bloem J."/>
            <person name="Labutti K."/>
            <person name="Salamov A."/>
            <person name="Andreopoulos B."/>
            <person name="Baker S."/>
            <person name="Barry K."/>
            <person name="Bills G."/>
            <person name="Bluhm B."/>
            <person name="Cannon C."/>
            <person name="Castanera R."/>
            <person name="Culley D."/>
            <person name="Daum C."/>
            <person name="Ezra D."/>
            <person name="Gonzalez J."/>
            <person name="Henrissat B."/>
            <person name="Kuo A."/>
            <person name="Liang C."/>
            <person name="Lipzen A."/>
            <person name="Lutzoni F."/>
            <person name="Magnuson J."/>
            <person name="Mondo S."/>
            <person name="Nolan M."/>
            <person name="Ohm R."/>
            <person name="Pangilinan J."/>
            <person name="Park H.-J."/>
            <person name="Ramirez L."/>
            <person name="Alfaro M."/>
            <person name="Sun H."/>
            <person name="Tritt A."/>
            <person name="Yoshinaga Y."/>
            <person name="Zwiers L.-H."/>
            <person name="Turgeon B."/>
            <person name="Goodwin S."/>
            <person name="Spatafora J."/>
            <person name="Crous P."/>
            <person name="Grigoriev I."/>
        </authorList>
    </citation>
    <scope>NUCLEOTIDE SEQUENCE</scope>
    <source>
        <strain evidence="3">CBS 116435</strain>
    </source>
</reference>
<dbReference type="GO" id="GO:0005085">
    <property type="term" value="F:guanyl-nucleotide exchange factor activity"/>
    <property type="evidence" value="ECO:0007669"/>
    <property type="project" value="InterPro"/>
</dbReference>
<feature type="compositionally biased region" description="Polar residues" evidence="1">
    <location>
        <begin position="683"/>
        <end position="693"/>
    </location>
</feature>
<feature type="compositionally biased region" description="Polar residues" evidence="1">
    <location>
        <begin position="231"/>
        <end position="249"/>
    </location>
</feature>
<feature type="region of interest" description="Disordered" evidence="1">
    <location>
        <begin position="218"/>
        <end position="250"/>
    </location>
</feature>
<feature type="compositionally biased region" description="Polar residues" evidence="1">
    <location>
        <begin position="446"/>
        <end position="456"/>
    </location>
</feature>
<feature type="region of interest" description="Disordered" evidence="1">
    <location>
        <begin position="1581"/>
        <end position="1651"/>
    </location>
</feature>
<dbReference type="Gene3D" id="2.30.29.30">
    <property type="entry name" value="Pleckstrin-homology domain (PH domain)/Phosphotyrosine-binding domain (PTB)"/>
    <property type="match status" value="1"/>
</dbReference>
<sequence>MNEHTPAAGPSTSAADSAPAGGASPSVAKRTSSRHALRETASFYASPPSTPPNPRRRNKREGKQQTLRAHASDLEARILTTEPGSSNRFAKRSASGGDPEAPRHSHGLSWSSTTRDSVVDNLLLSLDNLSSNHIPEVEKGVPSHTPVDIERFALPSRINQRSRGHTYSSSLSSDFALQDSPASTLSAKTAKGRRSNSASNFSVLPPTGRSALAPILNGIGRAFPDPKQPDKSTLSVASGQPPQRPNSSRAFGDEFNAVLESSRLAFGGGRSLSMDQLYAESQASRSSILDRGRPVPSVYSKYESNLDVNACPEPMVAGGPRKRDNPTATGPVYVNQAPSKQSTLRKITTQSDLKGVGSPQLSPPIPFGIRNQASEFVRANSMRGSIAPDDASIAGVTSQQGRRQQSPARERPGFFKRVFGSSRSSMLSPEQAPPLPRNNSDRPDTSAVSRTRSQGSLHGRPRSEMEQHAPPSEARPGTQSASHPPPALNKKPSSFFRRRKKSHSEAAPVPALPANIGHPSANVQPPEPSPSASSLRKVMDPYISADSTAPNGKENRRPDTSESSTSEDLDIFHSGYTPRADPALRRITSLTRESSLKVDNTFNESPRLKVKKRRPEPLSVDSTATLQPDAANPKPVPSPALDASNDRSGGVSPISATQDSDRDLRRVPSRASTGDMIIASGGAITSESPEASRNFSDGTYVSVYMPGEGWVMTTGSPEQTRNRPESKKSERLYLQPTPTGSEERLDKLKPQAEGSRKNSKTHTSAGTTPAETPSTRFHSAVSLPLVQIEGNELPRSSMETATAHDASVIVDDGAEYRERARKIFEGDEEDVAKADAAAWLGERNVLSTRTLKAYMHIYDFSGKNVLSALRMLCGRLVLRGESQQFDRIVAELSARWCECNPNNGFKAVDVVHTICYALILLNTDLHLADIDNKMTKSAYVKNTLQTVKRVVADAAPGAFDEATVKLNPGSSRGGIPWSNPTSSTPSSPSMPPDTPIDRTSFDEKRTVAAKRLSIRPGVFRHESDGCTPDSAGGSSTAANALVNQSWEGNMRGWEFEIEAVLKAFYSSIRSDPLPLHGFNVSDGGASGNLSVGNLGLKRSGSVVSKSPSDTMSHRSKGDFRGMTMRWPGRNNRSKPKFYASSTVTSSRTSFDDNNSIWSPAQSSTWGSKYSLGKTLTSTSLGSLGQHFGSSGSDYKHSIGFANALSQAIIREESANSGLGDSESSVSVPKGVLEDEALALEGAPWAKEGLVKHKHHKNDAGAKAKDRNWDDCFAVISKGKLTLFAFNTSTKSRSMGRNSNAASKAAGRAASVTTARVGGGDWMENAEKLDDFVLRQTIASVLPPPGYSKNRPHVWALHLPSGAIHLFHVGTPEIAKEFMTTANYWSARLSKEPLQGGVSNIEYGWSDLVINTAILEHQHNAESVVSSPPPSIANRQYGHTHTPSSSTLPRPSTQSSLRASFDTGFGDRHRARLPGDKAQLAEWQPPTQSMMASQLMEIDQLRSLQAYVAHVETELEKHNELKHGIELAYSPRHPNFAKSMVNWQRKSEYLLRENVKFRTYIDSLMVAQQAKDRVYAVRNAPATAGGSSYAESPRNGSIASSARQQVQSPLSQQQRPATTTVPSSGTADDSAWKERRDTTPRASKVPAGINTE</sequence>
<feature type="compositionally biased region" description="Polar residues" evidence="1">
    <location>
        <begin position="336"/>
        <end position="352"/>
    </location>
</feature>
<evidence type="ECO:0000256" key="1">
    <source>
        <dbReference type="SAM" id="MobiDB-lite"/>
    </source>
</evidence>
<dbReference type="GO" id="GO:0032012">
    <property type="term" value="P:regulation of ARF protein signal transduction"/>
    <property type="evidence" value="ECO:0007669"/>
    <property type="project" value="InterPro"/>
</dbReference>
<feature type="region of interest" description="Disordered" evidence="1">
    <location>
        <begin position="605"/>
        <end position="693"/>
    </location>
</feature>
<name>A0A9P4ULS6_9PEZI</name>
<feature type="region of interest" description="Disordered" evidence="1">
    <location>
        <begin position="317"/>
        <end position="366"/>
    </location>
</feature>
<dbReference type="OrthoDB" id="2157641at2759"/>
<feature type="region of interest" description="Disordered" evidence="1">
    <location>
        <begin position="160"/>
        <end position="180"/>
    </location>
</feature>
<feature type="compositionally biased region" description="Low complexity" evidence="1">
    <location>
        <begin position="1602"/>
        <end position="1615"/>
    </location>
</feature>
<dbReference type="Pfam" id="PF01369">
    <property type="entry name" value="Sec7"/>
    <property type="match status" value="1"/>
</dbReference>
<dbReference type="InterPro" id="IPR035999">
    <property type="entry name" value="Sec7_dom_sf"/>
</dbReference>
<feature type="region of interest" description="Disordered" evidence="1">
    <location>
        <begin position="1420"/>
        <end position="1470"/>
    </location>
</feature>
<gene>
    <name evidence="3" type="ORF">K431DRAFT_160444</name>
</gene>
<dbReference type="InterPro" id="IPR023394">
    <property type="entry name" value="Sec7_C_sf"/>
</dbReference>
<dbReference type="InterPro" id="IPR011993">
    <property type="entry name" value="PH-like_dom_sf"/>
</dbReference>
<dbReference type="Gene3D" id="1.10.1000.11">
    <property type="entry name" value="Arf Nucleotide-binding Site Opener,domain 2"/>
    <property type="match status" value="1"/>
</dbReference>
<dbReference type="SUPFAM" id="SSF50729">
    <property type="entry name" value="PH domain-like"/>
    <property type="match status" value="1"/>
</dbReference>
<feature type="compositionally biased region" description="Polar residues" evidence="1">
    <location>
        <begin position="395"/>
        <end position="407"/>
    </location>
</feature>
<evidence type="ECO:0000313" key="4">
    <source>
        <dbReference type="Proteomes" id="UP000799441"/>
    </source>
</evidence>
<feature type="compositionally biased region" description="Polar residues" evidence="1">
    <location>
        <begin position="1101"/>
        <end position="1110"/>
    </location>
</feature>
<dbReference type="InterPro" id="IPR000904">
    <property type="entry name" value="Sec7_dom"/>
</dbReference>
<dbReference type="EMBL" id="MU003848">
    <property type="protein sequence ID" value="KAF2717255.1"/>
    <property type="molecule type" value="Genomic_DNA"/>
</dbReference>
<feature type="region of interest" description="Disordered" evidence="1">
    <location>
        <begin position="1"/>
        <end position="113"/>
    </location>
</feature>
<feature type="compositionally biased region" description="Polar residues" evidence="1">
    <location>
        <begin position="1616"/>
        <end position="1626"/>
    </location>
</feature>
<feature type="compositionally biased region" description="Polar residues" evidence="1">
    <location>
        <begin position="761"/>
        <end position="777"/>
    </location>
</feature>
<dbReference type="PANTHER" id="PTHR10663">
    <property type="entry name" value="GUANYL-NUCLEOTIDE EXCHANGE FACTOR"/>
    <property type="match status" value="1"/>
</dbReference>
<dbReference type="Proteomes" id="UP000799441">
    <property type="component" value="Unassembled WGS sequence"/>
</dbReference>
<feature type="region of interest" description="Disordered" evidence="1">
    <location>
        <begin position="963"/>
        <end position="1002"/>
    </location>
</feature>
<dbReference type="PROSITE" id="PS50190">
    <property type="entry name" value="SEC7"/>
    <property type="match status" value="1"/>
</dbReference>
<evidence type="ECO:0000259" key="2">
    <source>
        <dbReference type="PROSITE" id="PS50190"/>
    </source>
</evidence>
<evidence type="ECO:0000313" key="3">
    <source>
        <dbReference type="EMBL" id="KAF2717255.1"/>
    </source>
</evidence>
<dbReference type="CDD" id="cd00171">
    <property type="entry name" value="Sec7"/>
    <property type="match status" value="1"/>
</dbReference>
<accession>A0A9P4ULS6</accession>
<feature type="compositionally biased region" description="Low complexity" evidence="1">
    <location>
        <begin position="1"/>
        <end position="28"/>
    </location>
</feature>
<feature type="compositionally biased region" description="Polar residues" evidence="1">
    <location>
        <begin position="1584"/>
        <end position="1601"/>
    </location>
</feature>
<feature type="region of interest" description="Disordered" evidence="1">
    <location>
        <begin position="710"/>
        <end position="777"/>
    </location>
</feature>
<feature type="domain" description="SEC7" evidence="2">
    <location>
        <begin position="791"/>
        <end position="957"/>
    </location>
</feature>
<dbReference type="PANTHER" id="PTHR10663:SF373">
    <property type="entry name" value="PH AND SEC7 DOMAIN-CONTAINING PROTEIN C11E3.11C"/>
    <property type="match status" value="1"/>
</dbReference>
<feature type="region of interest" description="Disordered" evidence="1">
    <location>
        <begin position="1100"/>
        <end position="1138"/>
    </location>
</feature>
<protein>
    <recommendedName>
        <fullName evidence="2">SEC7 domain-containing protein</fullName>
    </recommendedName>
</protein>
<feature type="compositionally biased region" description="Basic and acidic residues" evidence="1">
    <location>
        <begin position="741"/>
        <end position="756"/>
    </location>
</feature>
<dbReference type="SUPFAM" id="SSF48425">
    <property type="entry name" value="Sec7 domain"/>
    <property type="match status" value="1"/>
</dbReference>
<keyword evidence="4" id="KW-1185">Reference proteome</keyword>
<proteinExistence type="predicted"/>
<dbReference type="SMART" id="SM00222">
    <property type="entry name" value="Sec7"/>
    <property type="match status" value="1"/>
</dbReference>
<feature type="compositionally biased region" description="Low complexity" evidence="1">
    <location>
        <begin position="1441"/>
        <end position="1455"/>
    </location>
</feature>
<feature type="compositionally biased region" description="Basic and acidic residues" evidence="1">
    <location>
        <begin position="1629"/>
        <end position="1638"/>
    </location>
</feature>
<feature type="compositionally biased region" description="Basic and acidic residues" evidence="1">
    <location>
        <begin position="720"/>
        <end position="731"/>
    </location>
</feature>
<organism evidence="3 4">
    <name type="scientific">Polychaeton citri CBS 116435</name>
    <dbReference type="NCBI Taxonomy" id="1314669"/>
    <lineage>
        <taxon>Eukaryota</taxon>
        <taxon>Fungi</taxon>
        <taxon>Dikarya</taxon>
        <taxon>Ascomycota</taxon>
        <taxon>Pezizomycotina</taxon>
        <taxon>Dothideomycetes</taxon>
        <taxon>Dothideomycetidae</taxon>
        <taxon>Capnodiales</taxon>
        <taxon>Capnodiaceae</taxon>
        <taxon>Polychaeton</taxon>
    </lineage>
</organism>
<dbReference type="Pfam" id="PF15410">
    <property type="entry name" value="PH_9"/>
    <property type="match status" value="1"/>
</dbReference>
<dbReference type="InterPro" id="IPR041681">
    <property type="entry name" value="PH_9"/>
</dbReference>
<comment type="caution">
    <text evidence="3">The sequence shown here is derived from an EMBL/GenBank/DDBJ whole genome shotgun (WGS) entry which is preliminary data.</text>
</comment>
<feature type="region of interest" description="Disordered" evidence="1">
    <location>
        <begin position="386"/>
        <end position="584"/>
    </location>
</feature>